<evidence type="ECO:0000256" key="1">
    <source>
        <dbReference type="SAM" id="MobiDB-lite"/>
    </source>
</evidence>
<protein>
    <submittedName>
        <fullName evidence="2">Uncharacterized protein</fullName>
    </submittedName>
</protein>
<feature type="compositionally biased region" description="Polar residues" evidence="1">
    <location>
        <begin position="107"/>
        <end position="116"/>
    </location>
</feature>
<evidence type="ECO:0000313" key="3">
    <source>
        <dbReference type="Proteomes" id="UP000765509"/>
    </source>
</evidence>
<reference evidence="2" key="1">
    <citation type="submission" date="2021-03" db="EMBL/GenBank/DDBJ databases">
        <title>Draft genome sequence of rust myrtle Austropuccinia psidii MF-1, a brazilian biotype.</title>
        <authorList>
            <person name="Quecine M.C."/>
            <person name="Pachon D.M.R."/>
            <person name="Bonatelli M.L."/>
            <person name="Correr F.H."/>
            <person name="Franceschini L.M."/>
            <person name="Leite T.F."/>
            <person name="Margarido G.R.A."/>
            <person name="Almeida C.A."/>
            <person name="Ferrarezi J.A."/>
            <person name="Labate C.A."/>
        </authorList>
    </citation>
    <scope>NUCLEOTIDE SEQUENCE</scope>
    <source>
        <strain evidence="2">MF-1</strain>
    </source>
</reference>
<organism evidence="2 3">
    <name type="scientific">Austropuccinia psidii MF-1</name>
    <dbReference type="NCBI Taxonomy" id="1389203"/>
    <lineage>
        <taxon>Eukaryota</taxon>
        <taxon>Fungi</taxon>
        <taxon>Dikarya</taxon>
        <taxon>Basidiomycota</taxon>
        <taxon>Pucciniomycotina</taxon>
        <taxon>Pucciniomycetes</taxon>
        <taxon>Pucciniales</taxon>
        <taxon>Sphaerophragmiaceae</taxon>
        <taxon>Austropuccinia</taxon>
    </lineage>
</organism>
<proteinExistence type="predicted"/>
<keyword evidence="3" id="KW-1185">Reference proteome</keyword>
<gene>
    <name evidence="2" type="ORF">O181_107428</name>
</gene>
<comment type="caution">
    <text evidence="2">The sequence shown here is derived from an EMBL/GenBank/DDBJ whole genome shotgun (WGS) entry which is preliminary data.</text>
</comment>
<feature type="region of interest" description="Disordered" evidence="1">
    <location>
        <begin position="80"/>
        <end position="116"/>
    </location>
</feature>
<evidence type="ECO:0000313" key="2">
    <source>
        <dbReference type="EMBL" id="MBW0567713.1"/>
    </source>
</evidence>
<name>A0A9Q3JQU9_9BASI</name>
<accession>A0A9Q3JQU9</accession>
<dbReference type="Proteomes" id="UP000765509">
    <property type="component" value="Unassembled WGS sequence"/>
</dbReference>
<dbReference type="AlphaFoldDB" id="A0A9Q3JQU9"/>
<dbReference type="EMBL" id="AVOT02081286">
    <property type="protein sequence ID" value="MBW0567713.1"/>
    <property type="molecule type" value="Genomic_DNA"/>
</dbReference>
<sequence>MAFLGHLGPLQFYGPWAVIHGPGSVGVLGPFWPNPMRPKGAKGGNHLGAKARWVPNHNWAHLSQSWPSIPWTPNLAINPSGPKFGHRPSGTTFKPLASGNPQRPPDQLSQPFAQPKGNSFHSSLHPVLKVAGVVHIWYYMPFCTIFDQQSNGDVLRTISHLSNSRS</sequence>